<gene>
    <name evidence="2" type="ORF">SDRG_08082</name>
</gene>
<dbReference type="VEuPathDB" id="FungiDB:SDRG_08082"/>
<dbReference type="InParanoid" id="T0Q8T2"/>
<accession>T0Q8T2</accession>
<dbReference type="GeneID" id="19948809"/>
<organism evidence="2 3">
    <name type="scientific">Saprolegnia diclina (strain VS20)</name>
    <dbReference type="NCBI Taxonomy" id="1156394"/>
    <lineage>
        <taxon>Eukaryota</taxon>
        <taxon>Sar</taxon>
        <taxon>Stramenopiles</taxon>
        <taxon>Oomycota</taxon>
        <taxon>Saprolegniomycetes</taxon>
        <taxon>Saprolegniales</taxon>
        <taxon>Saprolegniaceae</taxon>
        <taxon>Saprolegnia</taxon>
    </lineage>
</organism>
<dbReference type="Proteomes" id="UP000030762">
    <property type="component" value="Unassembled WGS sequence"/>
</dbReference>
<dbReference type="EMBL" id="JH767155">
    <property type="protein sequence ID" value="EQC34309.1"/>
    <property type="molecule type" value="Genomic_DNA"/>
</dbReference>
<keyword evidence="1" id="KW-1133">Transmembrane helix</keyword>
<keyword evidence="3" id="KW-1185">Reference proteome</keyword>
<evidence type="ECO:0000256" key="1">
    <source>
        <dbReference type="SAM" id="Phobius"/>
    </source>
</evidence>
<protein>
    <submittedName>
        <fullName evidence="2">Uncharacterized protein</fullName>
    </submittedName>
</protein>
<dbReference type="AlphaFoldDB" id="T0Q8T2"/>
<evidence type="ECO:0000313" key="3">
    <source>
        <dbReference type="Proteomes" id="UP000030762"/>
    </source>
</evidence>
<reference evidence="2 3" key="1">
    <citation type="submission" date="2012-04" db="EMBL/GenBank/DDBJ databases">
        <title>The Genome Sequence of Saprolegnia declina VS20.</title>
        <authorList>
            <consortium name="The Broad Institute Genome Sequencing Platform"/>
            <person name="Russ C."/>
            <person name="Nusbaum C."/>
            <person name="Tyler B."/>
            <person name="van West P."/>
            <person name="Dieguez-Uribeondo J."/>
            <person name="de Bruijn I."/>
            <person name="Tripathy S."/>
            <person name="Jiang R."/>
            <person name="Young S.K."/>
            <person name="Zeng Q."/>
            <person name="Gargeya S."/>
            <person name="Fitzgerald M."/>
            <person name="Haas B."/>
            <person name="Abouelleil A."/>
            <person name="Alvarado L."/>
            <person name="Arachchi H.M."/>
            <person name="Berlin A."/>
            <person name="Chapman S.B."/>
            <person name="Goldberg J."/>
            <person name="Griggs A."/>
            <person name="Gujja S."/>
            <person name="Hansen M."/>
            <person name="Howarth C."/>
            <person name="Imamovic A."/>
            <person name="Larimer J."/>
            <person name="McCowen C."/>
            <person name="Montmayeur A."/>
            <person name="Murphy C."/>
            <person name="Neiman D."/>
            <person name="Pearson M."/>
            <person name="Priest M."/>
            <person name="Roberts A."/>
            <person name="Saif S."/>
            <person name="Shea T."/>
            <person name="Sisk P."/>
            <person name="Sykes S."/>
            <person name="Wortman J."/>
            <person name="Nusbaum C."/>
            <person name="Birren B."/>
        </authorList>
    </citation>
    <scope>NUCLEOTIDE SEQUENCE [LARGE SCALE GENOMIC DNA]</scope>
    <source>
        <strain evidence="2 3">VS20</strain>
    </source>
</reference>
<proteinExistence type="predicted"/>
<dbReference type="RefSeq" id="XP_008612171.1">
    <property type="nucleotide sequence ID" value="XM_008613949.1"/>
</dbReference>
<name>T0Q8T2_SAPDV</name>
<keyword evidence="1" id="KW-0472">Membrane</keyword>
<dbReference type="OrthoDB" id="10509764at2759"/>
<evidence type="ECO:0000313" key="2">
    <source>
        <dbReference type="EMBL" id="EQC34309.1"/>
    </source>
</evidence>
<feature type="transmembrane region" description="Helical" evidence="1">
    <location>
        <begin position="20"/>
        <end position="43"/>
    </location>
</feature>
<keyword evidence="1" id="KW-0812">Transmembrane</keyword>
<sequence length="45" mass="4948">MAVRWSMAPLAVSSELLEYKLAIVSGIACVTLLILHALLVLLLRR</sequence>